<dbReference type="GO" id="GO:0016020">
    <property type="term" value="C:membrane"/>
    <property type="evidence" value="ECO:0007669"/>
    <property type="project" value="UniProtKB-SubCell"/>
</dbReference>
<dbReference type="PANTHER" id="PTHR24243:SF107">
    <property type="entry name" value="NEUROPEPTIDES CAPA RECEPTOR"/>
    <property type="match status" value="1"/>
</dbReference>
<evidence type="ECO:0000256" key="4">
    <source>
        <dbReference type="ARBA" id="ARBA00022989"/>
    </source>
</evidence>
<feature type="transmembrane region" description="Helical" evidence="10">
    <location>
        <begin position="107"/>
        <end position="128"/>
    </location>
</feature>
<dbReference type="EMBL" id="AAAB01008879">
    <property type="protein sequence ID" value="EAA08403.4"/>
    <property type="molecule type" value="Genomic_DNA"/>
</dbReference>
<dbReference type="VEuPathDB" id="VectorBase:AGAP003244"/>
<keyword evidence="8 9" id="KW-0807">Transducer</keyword>
<evidence type="ECO:0000256" key="9">
    <source>
        <dbReference type="RuleBase" id="RU000688"/>
    </source>
</evidence>
<evidence type="ECO:0000256" key="7">
    <source>
        <dbReference type="ARBA" id="ARBA00023170"/>
    </source>
</evidence>
<dbReference type="InterPro" id="IPR000276">
    <property type="entry name" value="GPCR_Rhodpsn"/>
</dbReference>
<evidence type="ECO:0000256" key="5">
    <source>
        <dbReference type="ARBA" id="ARBA00023040"/>
    </source>
</evidence>
<dbReference type="Gene3D" id="1.20.1070.10">
    <property type="entry name" value="Rhodopsin 7-helix transmembrane proteins"/>
    <property type="match status" value="1"/>
</dbReference>
<protein>
    <submittedName>
        <fullName evidence="12">AGAP003244-PA</fullName>
    </submittedName>
</protein>
<name>Q7QBC1_ANOGA</name>
<keyword evidence="5 9" id="KW-0297">G-protein coupled receptor</keyword>
<gene>
    <name evidence="12" type="primary">GPRGHP2</name>
    <name evidence="12" type="ORF">AgaP_AGAP003244</name>
</gene>
<feature type="transmembrane region" description="Helical" evidence="10">
    <location>
        <begin position="12"/>
        <end position="30"/>
    </location>
</feature>
<reference evidence="12" key="4">
    <citation type="journal article" date="2007" name="Genome Biol.">
        <title>Update of the Anopheles gambiae PEST genome assembly.</title>
        <authorList>
            <person name="Sharakhova M.V."/>
            <person name="Hammond M.P."/>
            <person name="Lobo N.F."/>
            <person name="Krzywinski J."/>
            <person name="Unger M.F."/>
            <person name="Hillenmeyer M.E."/>
            <person name="Bruggner R.V."/>
            <person name="Birney E."/>
            <person name="Collins F.H."/>
        </authorList>
    </citation>
    <scope>NUCLEOTIDE SEQUENCE</scope>
    <source>
        <strain evidence="12">PEST</strain>
    </source>
</reference>
<evidence type="ECO:0000256" key="6">
    <source>
        <dbReference type="ARBA" id="ARBA00023136"/>
    </source>
</evidence>
<dbReference type="Pfam" id="PF00001">
    <property type="entry name" value="7tm_1"/>
    <property type="match status" value="1"/>
</dbReference>
<evidence type="ECO:0000256" key="10">
    <source>
        <dbReference type="SAM" id="Phobius"/>
    </source>
</evidence>
<evidence type="ECO:0000259" key="11">
    <source>
        <dbReference type="PROSITE" id="PS50262"/>
    </source>
</evidence>
<reference evidence="12" key="2">
    <citation type="submission" date="2002-03" db="EMBL/GenBank/DDBJ databases">
        <authorList>
            <consortium name="The Anopheles Genome Sequencing Consortium"/>
        </authorList>
    </citation>
    <scope>NUCLEOTIDE SEQUENCE</scope>
    <source>
        <strain evidence="12">PEST</strain>
    </source>
</reference>
<accession>Q7QBC1</accession>
<proteinExistence type="inferred from homology"/>
<keyword evidence="3 9" id="KW-0812">Transmembrane</keyword>
<evidence type="ECO:0000256" key="3">
    <source>
        <dbReference type="ARBA" id="ARBA00022692"/>
    </source>
</evidence>
<keyword evidence="7 9" id="KW-0675">Receptor</keyword>
<comment type="subcellular location">
    <subcellularLocation>
        <location evidence="1">Membrane</location>
        <topology evidence="1">Multi-pass membrane protein</topology>
    </subcellularLocation>
</comment>
<dbReference type="AlphaFoldDB" id="Q7QBC1"/>
<dbReference type="PRINTS" id="PR00237">
    <property type="entry name" value="GPCRRHODOPSN"/>
</dbReference>
<keyword evidence="6 10" id="KW-0472">Membrane</keyword>
<dbReference type="VEuPathDB" id="VectorBase:AGAMI1_011033"/>
<dbReference type="PROSITE" id="PS50262">
    <property type="entry name" value="G_PROTEIN_RECEP_F1_2"/>
    <property type="match status" value="1"/>
</dbReference>
<reference evidence="12" key="3">
    <citation type="journal article" date="2004" name="Trends Parasitol.">
        <title>The Anopheles gambiae genome: an update.</title>
        <authorList>
            <person name="Mongin E."/>
            <person name="Louis C."/>
            <person name="Holt R.A."/>
            <person name="Birney E."/>
            <person name="Collins F.H."/>
        </authorList>
    </citation>
    <scope>NUCLEOTIDE SEQUENCE</scope>
    <source>
        <strain evidence="12">PEST</strain>
    </source>
</reference>
<evidence type="ECO:0000256" key="1">
    <source>
        <dbReference type="ARBA" id="ARBA00004141"/>
    </source>
</evidence>
<feature type="transmembrane region" description="Helical" evidence="10">
    <location>
        <begin position="149"/>
        <end position="170"/>
    </location>
</feature>
<comment type="similarity">
    <text evidence="2 9">Belongs to the G-protein coupled receptor 1 family.</text>
</comment>
<dbReference type="GO" id="GO:0004930">
    <property type="term" value="F:G protein-coupled receptor activity"/>
    <property type="evidence" value="ECO:0007669"/>
    <property type="project" value="UniProtKB-KW"/>
</dbReference>
<reference evidence="12" key="1">
    <citation type="journal article" date="2002" name="Science">
        <title>The genome sequence of the malaria mosquito Anopheles gambiae.</title>
        <authorList>
            <person name="Holt R.A."/>
            <person name="Subramanian G.M."/>
            <person name="Halpern A."/>
            <person name="Sutton G.G."/>
            <person name="Charlab R."/>
            <person name="Nusskern D.R."/>
            <person name="Wincker P."/>
            <person name="Clark A.G."/>
            <person name="Ribeiro J.M."/>
            <person name="Wides R."/>
            <person name="Salzberg S.L."/>
            <person name="Loftus B."/>
            <person name="Yandell M."/>
            <person name="Majoros W.H."/>
            <person name="Rusch D.B."/>
            <person name="Lai Z."/>
            <person name="Kraft C.L."/>
            <person name="Abril J.F."/>
            <person name="Anthouard V."/>
            <person name="Arensburger P."/>
            <person name="Atkinson P.W."/>
            <person name="Baden H."/>
            <person name="de Berardinis V."/>
            <person name="Baldwin D."/>
            <person name="Benes V."/>
            <person name="Biedler J."/>
            <person name="Blass C."/>
            <person name="Bolanos R."/>
            <person name="Boscus D."/>
            <person name="Barnstead M."/>
            <person name="Cai S."/>
            <person name="Center A."/>
            <person name="Chaturverdi K."/>
            <person name="Christophides G.K."/>
            <person name="Chrystal M.A."/>
            <person name="Clamp M."/>
            <person name="Cravchik A."/>
            <person name="Curwen V."/>
            <person name="Dana A."/>
            <person name="Delcher A."/>
            <person name="Dew I."/>
            <person name="Evans C.A."/>
            <person name="Flanigan M."/>
            <person name="Grundschober-Freimoser A."/>
            <person name="Friedli L."/>
            <person name="Gu Z."/>
            <person name="Guan P."/>
            <person name="Guigo R."/>
            <person name="Hillenmeyer M.E."/>
            <person name="Hladun S.L."/>
            <person name="Hogan J.R."/>
            <person name="Hong Y.S."/>
            <person name="Hoover J."/>
            <person name="Jaillon O."/>
            <person name="Ke Z."/>
            <person name="Kodira C."/>
            <person name="Kokoza E."/>
            <person name="Koutsos A."/>
            <person name="Letunic I."/>
            <person name="Levitsky A."/>
            <person name="Liang Y."/>
            <person name="Lin J.J."/>
            <person name="Lobo N.F."/>
            <person name="Lopez J.R."/>
            <person name="Malek J.A."/>
            <person name="McIntosh T.C."/>
            <person name="Meister S."/>
            <person name="Miller J."/>
            <person name="Mobarry C."/>
            <person name="Mongin E."/>
            <person name="Murphy S.D."/>
            <person name="O'Brochta D.A."/>
            <person name="Pfannkoch C."/>
            <person name="Qi R."/>
            <person name="Regier M.A."/>
            <person name="Remington K."/>
            <person name="Shao H."/>
            <person name="Sharakhova M.V."/>
            <person name="Sitter C.D."/>
            <person name="Shetty J."/>
            <person name="Smith T.J."/>
            <person name="Strong R."/>
            <person name="Sun J."/>
            <person name="Thomasova D."/>
            <person name="Ton L.Q."/>
            <person name="Topalis P."/>
            <person name="Tu Z."/>
            <person name="Unger M.F."/>
            <person name="Walenz B."/>
            <person name="Wang A."/>
            <person name="Wang J."/>
            <person name="Wang M."/>
            <person name="Wang X."/>
            <person name="Woodford K.J."/>
            <person name="Wortman J.R."/>
            <person name="Wu M."/>
            <person name="Yao A."/>
            <person name="Zdobnov E.M."/>
            <person name="Zhang H."/>
            <person name="Zhao Q."/>
            <person name="Zhao S."/>
            <person name="Zhu S.C."/>
            <person name="Zhimulev I."/>
            <person name="Coluzzi M."/>
            <person name="della Torre A."/>
            <person name="Roth C.W."/>
            <person name="Louis C."/>
            <person name="Kalush F."/>
            <person name="Mural R.J."/>
            <person name="Myers E.W."/>
            <person name="Adams M.D."/>
            <person name="Smith H.O."/>
            <person name="Broder S."/>
            <person name="Gardner M.J."/>
            <person name="Fraser C.M."/>
            <person name="Birney E."/>
            <person name="Bork P."/>
            <person name="Brey P.T."/>
            <person name="Venter J.C."/>
            <person name="Weissenbach J."/>
            <person name="Kafatos F.C."/>
            <person name="Collins F.H."/>
            <person name="Hoffman S.L."/>
        </authorList>
    </citation>
    <scope>NUCLEOTIDE SEQUENCE [LARGE SCALE GENOMIC DNA]</scope>
    <source>
        <strain evidence="12">PEST</strain>
    </source>
</reference>
<dbReference type="InterPro" id="IPR017452">
    <property type="entry name" value="GPCR_Rhodpsn_7TM"/>
</dbReference>
<dbReference type="SUPFAM" id="SSF81321">
    <property type="entry name" value="Family A G protein-coupled receptor-like"/>
    <property type="match status" value="1"/>
</dbReference>
<reference evidence="12" key="5">
    <citation type="submission" date="2011-05" db="EMBL/GenBank/DDBJ databases">
        <authorList>
            <consortium name="VectorBase"/>
        </authorList>
    </citation>
    <scope>NUCLEOTIDE SEQUENCE</scope>
    <source>
        <strain evidence="12">PEST</strain>
    </source>
</reference>
<keyword evidence="4 10" id="KW-1133">Transmembrane helix</keyword>
<evidence type="ECO:0000256" key="8">
    <source>
        <dbReference type="ARBA" id="ARBA00023224"/>
    </source>
</evidence>
<feature type="transmembrane region" description="Helical" evidence="10">
    <location>
        <begin position="257"/>
        <end position="276"/>
    </location>
</feature>
<feature type="transmembrane region" description="Helical" evidence="10">
    <location>
        <begin position="194"/>
        <end position="214"/>
    </location>
</feature>
<evidence type="ECO:0000313" key="12">
    <source>
        <dbReference type="EMBL" id="EAA08403.4"/>
    </source>
</evidence>
<comment type="caution">
    <text evidence="12">The sequence shown here is derived from an EMBL/GenBank/DDBJ whole genome shotgun (WGS) entry which is preliminary data.</text>
</comment>
<organism evidence="12">
    <name type="scientific">Anopheles gambiae</name>
    <name type="common">African malaria mosquito</name>
    <dbReference type="NCBI Taxonomy" id="7165"/>
    <lineage>
        <taxon>Eukaryota</taxon>
        <taxon>Metazoa</taxon>
        <taxon>Ecdysozoa</taxon>
        <taxon>Arthropoda</taxon>
        <taxon>Hexapoda</taxon>
        <taxon>Insecta</taxon>
        <taxon>Pterygota</taxon>
        <taxon>Neoptera</taxon>
        <taxon>Endopterygota</taxon>
        <taxon>Diptera</taxon>
        <taxon>Nematocera</taxon>
        <taxon>Culicoidea</taxon>
        <taxon>Culicidae</taxon>
        <taxon>Anophelinae</taxon>
        <taxon>Anopheles</taxon>
    </lineage>
</organism>
<sequence>MAHDKCQPSSREFVGFLIAFNSQYLLHFFSLFQVTVLFVGILVTGVIGNLIVCLVIVRHPSMRTATNYYLFSLAVSDLIFLLLGLPYEISLYWHQYPYNLGLPFCKIRALISEASTYVSVLTIVAFSMERFLAICHPLHLYTMSGLQRPVRIIAGLWVVSLLSAVPFAVFTDIDYIAYPPTFCAMLSNPEGFPLWELSTCLFFAFPMLIMVVLYGRMGMQIRSRTQRTAELGELLRASSEVFPCLNTPSTFNANSSFFVVLVFSCALSSLVCSHPLSSCRRDNVLRLLGALPCTAATVSVRARLATLQHGQHVAVLRGRLAVLRFLHHQPDTVQCDVTPVPGRISGNTLRTTARLWCRFRSRSVQLPGDDDRREYGGRRQRVRHGLRKLPTGKCRLHHASPKQSPSRGAANGLAWLWSNDCGSFLGALEC</sequence>
<dbReference type="PROSITE" id="PS00237">
    <property type="entry name" value="G_PROTEIN_RECEP_F1_1"/>
    <property type="match status" value="1"/>
</dbReference>
<feature type="domain" description="G-protein coupled receptors family 1 profile" evidence="11">
    <location>
        <begin position="48"/>
        <end position="276"/>
    </location>
</feature>
<dbReference type="PANTHER" id="PTHR24243">
    <property type="entry name" value="G-PROTEIN COUPLED RECEPTOR"/>
    <property type="match status" value="1"/>
</dbReference>
<feature type="transmembrane region" description="Helical" evidence="10">
    <location>
        <begin position="69"/>
        <end position="87"/>
    </location>
</feature>
<evidence type="ECO:0000256" key="2">
    <source>
        <dbReference type="ARBA" id="ARBA00010663"/>
    </source>
</evidence>
<feature type="transmembrane region" description="Helical" evidence="10">
    <location>
        <begin position="36"/>
        <end position="57"/>
    </location>
</feature>